<dbReference type="PANTHER" id="PTHR34576:SF2">
    <property type="entry name" value="MEMBRANE-ASSOCIATED KINASE REGULATOR 6-RELATED"/>
    <property type="match status" value="1"/>
</dbReference>
<feature type="compositionally biased region" description="Polar residues" evidence="1">
    <location>
        <begin position="292"/>
        <end position="301"/>
    </location>
</feature>
<sequence length="385" mass="42262">MASSWGHQMSPHQSTTSLKCLLCFDSSSCSISSPLHFYLIPTLAASMENSEQVLSESCNSYRWLMCIKSSIDSLGDSHRSFDTQDGSSFIEVDPECISLRWAIDANGFGFDLPRSESSDHILFSSGLLQLPVFDKSESLCSSRSLLSLPNHCRSISSSLISSTLFHSAHDTPSSRSLASRNAKLRHCAGCLKKVIWRYMCFLMHLCDKVKALRLTSSRSEKSCTNLAGSSRRTSDSCSSIECCHSYADISIHDAILHCKKSNNPPLLIGQRRERAKSSLIASATSARPVASPNPSARNSSDGAAEGEGRNKEAAIPRSSEPYQASLSTAFSDLEPPSLGLLPSHRMSRTPRGGRRRGCQEVWRWRTGERRREEAIPSARSTCLSS</sequence>
<keyword evidence="3" id="KW-1185">Reference proteome</keyword>
<feature type="region of interest" description="Disordered" evidence="1">
    <location>
        <begin position="333"/>
        <end position="357"/>
    </location>
</feature>
<dbReference type="EMBL" id="PYDT01000003">
    <property type="protein sequence ID" value="THU65490.1"/>
    <property type="molecule type" value="Genomic_DNA"/>
</dbReference>
<dbReference type="AlphaFoldDB" id="A0A4S8JTM5"/>
<name>A0A4S8JTM5_MUSBA</name>
<feature type="compositionally biased region" description="Basic residues" evidence="1">
    <location>
        <begin position="345"/>
        <end position="356"/>
    </location>
</feature>
<dbReference type="Proteomes" id="UP000317650">
    <property type="component" value="Chromosome 5"/>
</dbReference>
<feature type="region of interest" description="Disordered" evidence="1">
    <location>
        <begin position="282"/>
        <end position="321"/>
    </location>
</feature>
<comment type="caution">
    <text evidence="2">The sequence shown here is derived from an EMBL/GenBank/DDBJ whole genome shotgun (WGS) entry which is preliminary data.</text>
</comment>
<dbReference type="PANTHER" id="PTHR34576">
    <property type="entry name" value="MEMBRANE-ASSOCIATED KINASE REGULATOR 6-RELATED"/>
    <property type="match status" value="1"/>
</dbReference>
<gene>
    <name evidence="2" type="ORF">C4D60_Mb05t04210</name>
</gene>
<organism evidence="2 3">
    <name type="scientific">Musa balbisiana</name>
    <name type="common">Banana</name>
    <dbReference type="NCBI Taxonomy" id="52838"/>
    <lineage>
        <taxon>Eukaryota</taxon>
        <taxon>Viridiplantae</taxon>
        <taxon>Streptophyta</taxon>
        <taxon>Embryophyta</taxon>
        <taxon>Tracheophyta</taxon>
        <taxon>Spermatophyta</taxon>
        <taxon>Magnoliopsida</taxon>
        <taxon>Liliopsida</taxon>
        <taxon>Zingiberales</taxon>
        <taxon>Musaceae</taxon>
        <taxon>Musa</taxon>
    </lineage>
</organism>
<evidence type="ECO:0000313" key="3">
    <source>
        <dbReference type="Proteomes" id="UP000317650"/>
    </source>
</evidence>
<proteinExistence type="predicted"/>
<reference evidence="2 3" key="1">
    <citation type="journal article" date="2019" name="Nat. Plants">
        <title>Genome sequencing of Musa balbisiana reveals subgenome evolution and function divergence in polyploid bananas.</title>
        <authorList>
            <person name="Yao X."/>
        </authorList>
    </citation>
    <scope>NUCLEOTIDE SEQUENCE [LARGE SCALE GENOMIC DNA]</scope>
    <source>
        <strain evidence="3">cv. DH-PKW</strain>
        <tissue evidence="2">Leaves</tissue>
    </source>
</reference>
<protein>
    <submittedName>
        <fullName evidence="2">Uncharacterized protein</fullName>
    </submittedName>
</protein>
<evidence type="ECO:0000256" key="1">
    <source>
        <dbReference type="SAM" id="MobiDB-lite"/>
    </source>
</evidence>
<dbReference type="InterPro" id="IPR044699">
    <property type="entry name" value="MAKR6"/>
</dbReference>
<evidence type="ECO:0000313" key="2">
    <source>
        <dbReference type="EMBL" id="THU65490.1"/>
    </source>
</evidence>
<accession>A0A4S8JTM5</accession>